<accession>A0AAN5DGD0</accession>
<dbReference type="InterPro" id="IPR041588">
    <property type="entry name" value="Integrase_H2C2"/>
</dbReference>
<dbReference type="AlphaFoldDB" id="A0AAN5DGD0"/>
<protein>
    <recommendedName>
        <fullName evidence="1">Integrase catalytic domain-containing protein</fullName>
    </recommendedName>
</protein>
<evidence type="ECO:0000259" key="1">
    <source>
        <dbReference type="PROSITE" id="PS50994"/>
    </source>
</evidence>
<dbReference type="EMBL" id="BTRK01000001">
    <property type="protein sequence ID" value="GMR32795.1"/>
    <property type="molecule type" value="Genomic_DNA"/>
</dbReference>
<feature type="non-terminal residue" evidence="3">
    <location>
        <position position="1"/>
    </location>
</feature>
<dbReference type="PROSITE" id="PS50994">
    <property type="entry name" value="INTEGRASE"/>
    <property type="match status" value="1"/>
</dbReference>
<reference evidence="4" key="1">
    <citation type="submission" date="2022-10" db="EMBL/GenBank/DDBJ databases">
        <title>Genome assembly of Pristionchus species.</title>
        <authorList>
            <person name="Yoshida K."/>
            <person name="Sommer R.J."/>
        </authorList>
    </citation>
    <scope>NUCLEOTIDE SEQUENCE [LARGE SCALE GENOMIC DNA]</scope>
    <source>
        <strain evidence="2 4">RS5460</strain>
    </source>
</reference>
<evidence type="ECO:0000313" key="2">
    <source>
        <dbReference type="EMBL" id="GMR32795.1"/>
    </source>
</evidence>
<evidence type="ECO:0000313" key="3">
    <source>
        <dbReference type="EMBL" id="GMR63123.1"/>
    </source>
</evidence>
<dbReference type="Gene3D" id="3.30.420.10">
    <property type="entry name" value="Ribonuclease H-like superfamily/Ribonuclease H"/>
    <property type="match status" value="1"/>
</dbReference>
<dbReference type="InterPro" id="IPR036397">
    <property type="entry name" value="RNaseH_sf"/>
</dbReference>
<feature type="domain" description="Integrase catalytic" evidence="1">
    <location>
        <begin position="69"/>
        <end position="243"/>
    </location>
</feature>
<dbReference type="Proteomes" id="UP001328107">
    <property type="component" value="Unassembled WGS sequence"/>
</dbReference>
<dbReference type="PANTHER" id="PTHR47331">
    <property type="entry name" value="PHD-TYPE DOMAIN-CONTAINING PROTEIN"/>
    <property type="match status" value="1"/>
</dbReference>
<proteinExistence type="predicted"/>
<keyword evidence="4" id="KW-1185">Reference proteome</keyword>
<evidence type="ECO:0000313" key="4">
    <source>
        <dbReference type="Proteomes" id="UP001328107"/>
    </source>
</evidence>
<gene>
    <name evidence="2" type="ORF">PMAYCL1PPCAC_02990</name>
    <name evidence="3" type="ORF">PMAYCL1PPCAC_33318</name>
</gene>
<comment type="caution">
    <text evidence="3">The sequence shown here is derived from an EMBL/GenBank/DDBJ whole genome shotgun (WGS) entry which is preliminary data.</text>
</comment>
<organism evidence="3 4">
    <name type="scientific">Pristionchus mayeri</name>
    <dbReference type="NCBI Taxonomy" id="1317129"/>
    <lineage>
        <taxon>Eukaryota</taxon>
        <taxon>Metazoa</taxon>
        <taxon>Ecdysozoa</taxon>
        <taxon>Nematoda</taxon>
        <taxon>Chromadorea</taxon>
        <taxon>Rhabditida</taxon>
        <taxon>Rhabditina</taxon>
        <taxon>Diplogasteromorpha</taxon>
        <taxon>Diplogasteroidea</taxon>
        <taxon>Neodiplogasteridae</taxon>
        <taxon>Pristionchus</taxon>
    </lineage>
</organism>
<dbReference type="GO" id="GO:0015074">
    <property type="term" value="P:DNA integration"/>
    <property type="evidence" value="ECO:0007669"/>
    <property type="project" value="InterPro"/>
</dbReference>
<dbReference type="InterPro" id="IPR012337">
    <property type="entry name" value="RNaseH-like_sf"/>
</dbReference>
<dbReference type="SUPFAM" id="SSF53098">
    <property type="entry name" value="Ribonuclease H-like"/>
    <property type="match status" value="1"/>
</dbReference>
<name>A0AAN5DGD0_9BILA</name>
<dbReference type="InterPro" id="IPR001584">
    <property type="entry name" value="Integrase_cat-core"/>
</dbReference>
<sequence length="301" mass="34194">DNSEVPIEAKHPIYLPRESPITRLYIIYRHCGINHFDQQHTLTELRQRVWIPKGVTTVKSALRHCMQCKRARPRHYRTGDGNQSKCWLIILTCLHIRATFLDVITDVSLKTLLSRIRRFVASYGSPSTILCDNASSFVALNRLQEAFRANQTNETVDYCAKRGIQFKFLTPLSPWSGGAYERIVGLTKTSLKAVLGTKILLLEEVTTLVKETEAILNTRPLTAIGSDLDFTPLCPVDFLSPYATLSLPRLQAEGDGDNDDEDWRPRPTLRDSVIDSWTSSMSLLPQRKVSERTRARPIDQQ</sequence>
<dbReference type="Pfam" id="PF17921">
    <property type="entry name" value="Integrase_H2C2"/>
    <property type="match status" value="1"/>
</dbReference>
<dbReference type="GO" id="GO:0003676">
    <property type="term" value="F:nucleic acid binding"/>
    <property type="evidence" value="ECO:0007669"/>
    <property type="project" value="InterPro"/>
</dbReference>
<dbReference type="EMBL" id="BTRK01000007">
    <property type="protein sequence ID" value="GMR63123.1"/>
    <property type="molecule type" value="Genomic_DNA"/>
</dbReference>
<reference evidence="3" key="2">
    <citation type="submission" date="2023-06" db="EMBL/GenBank/DDBJ databases">
        <title>Genome assembly of Pristionchus species.</title>
        <authorList>
            <person name="Yoshida K."/>
            <person name="Sommer R.J."/>
        </authorList>
    </citation>
    <scope>NUCLEOTIDE SEQUENCE</scope>
    <source>
        <strain evidence="3">RS5460</strain>
    </source>
</reference>